<evidence type="ECO:0000313" key="1">
    <source>
        <dbReference type="EMBL" id="SFG52176.1"/>
    </source>
</evidence>
<gene>
    <name evidence="1" type="ORF">SAMN02982927_01937</name>
</gene>
<name>A0A1I2SPV2_9BACL</name>
<dbReference type="Proteomes" id="UP000198752">
    <property type="component" value="Unassembled WGS sequence"/>
</dbReference>
<protein>
    <submittedName>
        <fullName evidence="1">Uncharacterized protein</fullName>
    </submittedName>
</protein>
<dbReference type="STRING" id="269670.SAMN02982927_01937"/>
<reference evidence="2" key="1">
    <citation type="submission" date="2016-10" db="EMBL/GenBank/DDBJ databases">
        <authorList>
            <person name="Varghese N."/>
            <person name="Submissions S."/>
        </authorList>
    </citation>
    <scope>NUCLEOTIDE SEQUENCE [LARGE SCALE GENOMIC DNA]</scope>
    <source>
        <strain evidence="2">ATCC 700379</strain>
    </source>
</reference>
<organism evidence="1 2">
    <name type="scientific">Sporolactobacillus nakayamae</name>
    <dbReference type="NCBI Taxonomy" id="269670"/>
    <lineage>
        <taxon>Bacteria</taxon>
        <taxon>Bacillati</taxon>
        <taxon>Bacillota</taxon>
        <taxon>Bacilli</taxon>
        <taxon>Bacillales</taxon>
        <taxon>Sporolactobacillaceae</taxon>
        <taxon>Sporolactobacillus</taxon>
    </lineage>
</organism>
<keyword evidence="2" id="KW-1185">Reference proteome</keyword>
<dbReference type="AlphaFoldDB" id="A0A1I2SPV2"/>
<proteinExistence type="predicted"/>
<accession>A0A1I2SPV2</accession>
<dbReference type="EMBL" id="FOOY01000012">
    <property type="protein sequence ID" value="SFG52176.1"/>
    <property type="molecule type" value="Genomic_DNA"/>
</dbReference>
<evidence type="ECO:0000313" key="2">
    <source>
        <dbReference type="Proteomes" id="UP000198752"/>
    </source>
</evidence>
<sequence>MTQICHIMKSVDIMRFIDFEESAYFEKCHISMTGFHASESPLVILVHVKYTLFRQKETKKALLTFTTLIRMGLISSRHIVQLIVRSPAFNG</sequence>